<dbReference type="RefSeq" id="WP_089786508.1">
    <property type="nucleotide sequence ID" value="NZ_FOKW01000003.1"/>
</dbReference>
<keyword evidence="6" id="KW-1185">Reference proteome</keyword>
<dbReference type="PANTHER" id="PTHR34236">
    <property type="entry name" value="DIMETHYL SULFOXIDE REDUCTASE TRANSCRIPTIONAL ACTIVATOR"/>
    <property type="match status" value="1"/>
</dbReference>
<evidence type="ECO:0000259" key="4">
    <source>
        <dbReference type="Pfam" id="PF15915"/>
    </source>
</evidence>
<feature type="domain" description="Bacterioopsin transcriptional activator GAF and HTH associated" evidence="4">
    <location>
        <begin position="25"/>
        <end position="140"/>
    </location>
</feature>
<evidence type="ECO:0000313" key="6">
    <source>
        <dbReference type="Proteomes" id="UP000199161"/>
    </source>
</evidence>
<dbReference type="InterPro" id="IPR031803">
    <property type="entry name" value="BAT_GAF/HTH-assoc"/>
</dbReference>
<proteinExistence type="predicted"/>
<protein>
    <submittedName>
        <fullName evidence="5">Predicted DNA binding protein, contains HTH domain</fullName>
    </submittedName>
</protein>
<feature type="domain" description="HTH bat-type" evidence="3">
    <location>
        <begin position="154"/>
        <end position="199"/>
    </location>
</feature>
<reference evidence="6" key="1">
    <citation type="submission" date="2016-10" db="EMBL/GenBank/DDBJ databases">
        <authorList>
            <person name="Varghese N."/>
            <person name="Submissions S."/>
        </authorList>
    </citation>
    <scope>NUCLEOTIDE SEQUENCE [LARGE SCALE GENOMIC DNA]</scope>
    <source>
        <strain evidence="6">DSM 13078</strain>
    </source>
</reference>
<organism evidence="5 6">
    <name type="scientific">Natronobacterium haloterrestre</name>
    <name type="common">Halobiforma haloterrestris</name>
    <dbReference type="NCBI Taxonomy" id="148448"/>
    <lineage>
        <taxon>Archaea</taxon>
        <taxon>Methanobacteriati</taxon>
        <taxon>Methanobacteriota</taxon>
        <taxon>Stenosarchaea group</taxon>
        <taxon>Halobacteria</taxon>
        <taxon>Halobacteriales</taxon>
        <taxon>Natrialbaceae</taxon>
        <taxon>Natronobacterium</taxon>
    </lineage>
</organism>
<evidence type="ECO:0000256" key="2">
    <source>
        <dbReference type="ARBA" id="ARBA00023163"/>
    </source>
</evidence>
<dbReference type="PANTHER" id="PTHR34236:SF1">
    <property type="entry name" value="DIMETHYL SULFOXIDE REDUCTASE TRANSCRIPTIONAL ACTIVATOR"/>
    <property type="match status" value="1"/>
</dbReference>
<evidence type="ECO:0000259" key="3">
    <source>
        <dbReference type="Pfam" id="PF04967"/>
    </source>
</evidence>
<evidence type="ECO:0000256" key="1">
    <source>
        <dbReference type="ARBA" id="ARBA00023015"/>
    </source>
</evidence>
<keyword evidence="1" id="KW-0805">Transcription regulation</keyword>
<evidence type="ECO:0000313" key="5">
    <source>
        <dbReference type="EMBL" id="SFB91871.1"/>
    </source>
</evidence>
<dbReference type="Proteomes" id="UP000199161">
    <property type="component" value="Unassembled WGS sequence"/>
</dbReference>
<sequence length="216" mass="24005">MPVIADITVPADAFELGRVLQDFRGVEVELERIVPLRETIIPLFWVSGTEPGEVEDTLAENAETKSVTRLTTTDDKTLFEVQWSEQTDGIVEALIDTGGKILEATGTAETWDFRIRFGDHAQLSAFNQALTDDGVPITLRHLYNPSPPEETSTLSHEQRDALATAYRRGFFEVPRDVTLAELAEEMGISDTALSQRMRRGLAITVEQVVFSESPPE</sequence>
<name>A0A1I1EXX3_NATHA</name>
<keyword evidence="2" id="KW-0804">Transcription</keyword>
<accession>A0A1I1EXX3</accession>
<dbReference type="InterPro" id="IPR007050">
    <property type="entry name" value="HTH_bacterioopsin"/>
</dbReference>
<dbReference type="EMBL" id="FOKW01000003">
    <property type="protein sequence ID" value="SFB91871.1"/>
    <property type="molecule type" value="Genomic_DNA"/>
</dbReference>
<dbReference type="AlphaFoldDB" id="A0A1I1EXX3"/>
<dbReference type="Pfam" id="PF15915">
    <property type="entry name" value="BAT"/>
    <property type="match status" value="1"/>
</dbReference>
<dbReference type="OrthoDB" id="156233at2157"/>
<gene>
    <name evidence="5" type="ORF">SAMN05444422_10327</name>
</gene>
<dbReference type="Pfam" id="PF04967">
    <property type="entry name" value="HTH_10"/>
    <property type="match status" value="1"/>
</dbReference>